<keyword evidence="5" id="KW-1185">Reference proteome</keyword>
<evidence type="ECO:0000256" key="1">
    <source>
        <dbReference type="ARBA" id="ARBA00009986"/>
    </source>
</evidence>
<dbReference type="EMBL" id="JAVRQI010000002">
    <property type="protein sequence ID" value="MDT1060823.1"/>
    <property type="molecule type" value="Genomic_DNA"/>
</dbReference>
<feature type="domain" description="Aldehyde dehydrogenase" evidence="3">
    <location>
        <begin position="36"/>
        <end position="491"/>
    </location>
</feature>
<keyword evidence="2" id="KW-0560">Oxidoreductase</keyword>
<accession>A0ABU3E9D6</accession>
<dbReference type="PANTHER" id="PTHR42804">
    <property type="entry name" value="ALDEHYDE DEHYDROGENASE"/>
    <property type="match status" value="1"/>
</dbReference>
<gene>
    <name evidence="4" type="ORF">RM190_03070</name>
</gene>
<comment type="caution">
    <text evidence="4">The sequence shown here is derived from an EMBL/GenBank/DDBJ whole genome shotgun (WGS) entry which is preliminary data.</text>
</comment>
<evidence type="ECO:0000259" key="3">
    <source>
        <dbReference type="Pfam" id="PF00171"/>
    </source>
</evidence>
<dbReference type="PANTHER" id="PTHR42804:SF1">
    <property type="entry name" value="ALDEHYDE DEHYDROGENASE-RELATED"/>
    <property type="match status" value="1"/>
</dbReference>
<dbReference type="InterPro" id="IPR016162">
    <property type="entry name" value="Ald_DH_N"/>
</dbReference>
<evidence type="ECO:0000256" key="2">
    <source>
        <dbReference type="ARBA" id="ARBA00023002"/>
    </source>
</evidence>
<dbReference type="InterPro" id="IPR016161">
    <property type="entry name" value="Ald_DH/histidinol_DH"/>
</dbReference>
<dbReference type="Gene3D" id="3.40.605.10">
    <property type="entry name" value="Aldehyde Dehydrogenase, Chain A, domain 1"/>
    <property type="match status" value="1"/>
</dbReference>
<proteinExistence type="inferred from homology"/>
<sequence length="506" mass="54371">MPHAANFLSPDLGDSRLAQRPSYRMVIDGRSVEAMSGRHIHRLSPGHAGAQVGSWPEAGAEDLDLAIGAARRAFDHGPWPRMSSAERSRIMFRVADGILARVDELALVESLEVGKPIAQARGEIAYCADLWAYAAGQARGMHGDSHNDIGDNRLGLVLREPVGVVGIITPWNFPFIIASERVPWAIGAGCTVVLKPSELTSGTSIMMAEIARDAGVPDGVFNVVTGYGDAAGQPLAEDPRTDMVAFTGSLRVGTRLAELAARQVKRVGLELGGKGPQIVFSDADLEAAADGVAYGVFHNAGQCCISGSRLIVHEDVRDALLERVLDISRKLPFGDPLNERTRFGPMISPAHLEKVETYVRAGEADGAELLTGGASESDKGHYFQPTVFSGVRPEMSIAREEIFGPVLSTLTFRNADEAVALANDSEFGLSATVWSSNLESAMQTIRRVRAGRCWVNSVIDGTPELPVGGYKKSGLGRELGRYGFDEYSQIKGIHVTLGKPQRWFEG</sequence>
<protein>
    <submittedName>
        <fullName evidence="4">Aldehyde dehydrogenase family protein</fullName>
    </submittedName>
</protein>
<evidence type="ECO:0000313" key="5">
    <source>
        <dbReference type="Proteomes" id="UP001251085"/>
    </source>
</evidence>
<dbReference type="RefSeq" id="WP_311757929.1">
    <property type="nucleotide sequence ID" value="NZ_JAVRQI010000002.1"/>
</dbReference>
<evidence type="ECO:0000313" key="4">
    <source>
        <dbReference type="EMBL" id="MDT1060823.1"/>
    </source>
</evidence>
<organism evidence="4 5">
    <name type="scientific">Paracoccus broussonetiae</name>
    <dbReference type="NCBI Taxonomy" id="3075834"/>
    <lineage>
        <taxon>Bacteria</taxon>
        <taxon>Pseudomonadati</taxon>
        <taxon>Pseudomonadota</taxon>
        <taxon>Alphaproteobacteria</taxon>
        <taxon>Rhodobacterales</taxon>
        <taxon>Paracoccaceae</taxon>
        <taxon>Paracoccus</taxon>
    </lineage>
</organism>
<dbReference type="Proteomes" id="UP001251085">
    <property type="component" value="Unassembled WGS sequence"/>
</dbReference>
<dbReference type="InterPro" id="IPR015590">
    <property type="entry name" value="Aldehyde_DH_dom"/>
</dbReference>
<dbReference type="InterPro" id="IPR016163">
    <property type="entry name" value="Ald_DH_C"/>
</dbReference>
<comment type="similarity">
    <text evidence="1">Belongs to the aldehyde dehydrogenase family.</text>
</comment>
<reference evidence="5" key="1">
    <citation type="submission" date="2023-07" db="EMBL/GenBank/DDBJ databases">
        <title>Characterization of two Paracoccaceae strains isolated from Phycosphere and proposal of Xinfangfangia lacusdiani sp. nov.</title>
        <authorList>
            <person name="Deng Y."/>
            <person name="Zhang Y.Q."/>
        </authorList>
    </citation>
    <scope>NUCLEOTIDE SEQUENCE [LARGE SCALE GENOMIC DNA]</scope>
    <source>
        <strain evidence="5">CPCC 101403</strain>
    </source>
</reference>
<dbReference type="Gene3D" id="3.40.309.10">
    <property type="entry name" value="Aldehyde Dehydrogenase, Chain A, domain 2"/>
    <property type="match status" value="1"/>
</dbReference>
<dbReference type="CDD" id="cd07118">
    <property type="entry name" value="ALDH_SNDH"/>
    <property type="match status" value="1"/>
</dbReference>
<name>A0ABU3E9D6_9RHOB</name>
<dbReference type="Pfam" id="PF00171">
    <property type="entry name" value="Aldedh"/>
    <property type="match status" value="1"/>
</dbReference>
<dbReference type="SUPFAM" id="SSF53720">
    <property type="entry name" value="ALDH-like"/>
    <property type="match status" value="1"/>
</dbReference>